<dbReference type="EMBL" id="JAINDJ010000007">
    <property type="protein sequence ID" value="KAG9443123.1"/>
    <property type="molecule type" value="Genomic_DNA"/>
</dbReference>
<protein>
    <submittedName>
        <fullName evidence="1">Uncharacterized protein</fullName>
    </submittedName>
</protein>
<dbReference type="AlphaFoldDB" id="A0AAV7E2S4"/>
<evidence type="ECO:0000313" key="1">
    <source>
        <dbReference type="EMBL" id="KAG9443123.1"/>
    </source>
</evidence>
<sequence>MNGQLCKGNPETGTSDGAKMKVVIIKSEDIWYMKIYESSNGDATFKLYEDEKRSFLTLEEVSIWKGLLYALSIRKRSCFASQIPSSGISKLPILSVEGSYFIIDGKEECFMHLDPGTLDASLSQVEEKCRAREDSKKPKRKKVL</sequence>
<name>A0AAV7E2S4_ARIFI</name>
<evidence type="ECO:0000313" key="2">
    <source>
        <dbReference type="Proteomes" id="UP000825729"/>
    </source>
</evidence>
<accession>A0AAV7E2S4</accession>
<organism evidence="1 2">
    <name type="scientific">Aristolochia fimbriata</name>
    <name type="common">White veined hardy Dutchman's pipe vine</name>
    <dbReference type="NCBI Taxonomy" id="158543"/>
    <lineage>
        <taxon>Eukaryota</taxon>
        <taxon>Viridiplantae</taxon>
        <taxon>Streptophyta</taxon>
        <taxon>Embryophyta</taxon>
        <taxon>Tracheophyta</taxon>
        <taxon>Spermatophyta</taxon>
        <taxon>Magnoliopsida</taxon>
        <taxon>Magnoliidae</taxon>
        <taxon>Piperales</taxon>
        <taxon>Aristolochiaceae</taxon>
        <taxon>Aristolochia</taxon>
    </lineage>
</organism>
<reference evidence="1 2" key="1">
    <citation type="submission" date="2021-07" db="EMBL/GenBank/DDBJ databases">
        <title>The Aristolochia fimbriata genome: insights into angiosperm evolution, floral development and chemical biosynthesis.</title>
        <authorList>
            <person name="Jiao Y."/>
        </authorList>
    </citation>
    <scope>NUCLEOTIDE SEQUENCE [LARGE SCALE GENOMIC DNA]</scope>
    <source>
        <strain evidence="1">IBCAS-2021</strain>
        <tissue evidence="1">Leaf</tissue>
    </source>
</reference>
<keyword evidence="2" id="KW-1185">Reference proteome</keyword>
<dbReference type="Proteomes" id="UP000825729">
    <property type="component" value="Unassembled WGS sequence"/>
</dbReference>
<gene>
    <name evidence="1" type="ORF">H6P81_018977</name>
</gene>
<comment type="caution">
    <text evidence="1">The sequence shown here is derived from an EMBL/GenBank/DDBJ whole genome shotgun (WGS) entry which is preliminary data.</text>
</comment>
<proteinExistence type="predicted"/>